<keyword evidence="7" id="KW-1278">Translocase</keyword>
<feature type="transmembrane region" description="Helical" evidence="17">
    <location>
        <begin position="470"/>
        <end position="491"/>
    </location>
</feature>
<feature type="domain" description="P-type ATPase C-terminal" evidence="19">
    <location>
        <begin position="1606"/>
        <end position="1896"/>
    </location>
</feature>
<evidence type="ECO:0000256" key="1">
    <source>
        <dbReference type="ARBA" id="ARBA00004141"/>
    </source>
</evidence>
<keyword evidence="4" id="KW-0547">Nucleotide-binding</keyword>
<dbReference type="PROSITE" id="PS00154">
    <property type="entry name" value="ATPASE_E1_E2"/>
    <property type="match status" value="1"/>
</dbReference>
<keyword evidence="2 17" id="KW-0812">Transmembrane</keyword>
<sequence>MSDDDGQRTLSIGRPSQIGSNNALYTSKYTLWNFLIIAVREQFRRNGNLYFLLMGCLMFIGTYTTLFDSSVSPWTTLGPLTVVLSVSITQEGLADWRRHQSDKETNNAEVVVLRNVDELEKELQSKKKKIKIDRDMTIMGGNDIEVILRAQMASPHAKHGNRKHISRPTTPGKKSIPSKIARVAFVKVKRMDLHAGDIVMVKNRDMVPADIILLGSSGENGAAYIETSPIDGETNLKLRSSPQVPLDLTMSMSTPRIGHNISSTVSEDGSVLSAEGAVDQYMHPKFESIERAIKRVTRYSLLGYPSGASALRNPSNNTVTMGPPPVDLGIDDVQSRSFSPRRKLSKSQKRQSSRSSFDLMRIFSATSGTFEEETNITDETKFVTCLTSEPPNASVNTFSGKITLPPRFAYAPSTEIPLNVENILLRGAFLRNTEWALGVACFTGADTKLARNSIQTPSKFSRLDELMNRIVILILVCMFVSVSFLAFFATITHSKGFDTLWYIGYNRPYENRDWSSGGSMHNITHWPYLPDLEIPEWQETKPRFHEFFFTYITLLNNYVPLSLYVTVEMVILFMMSLIAWDRDMYHKETDTAAIARSTIVTDLGQVKYIFSDKTGTLTQNVMNFKRCSVDGSIFGAPIKKSAPESEDHDHDHGGHDVFESDGNMGMDSDLSMDIDAGINLGESARNSKGSIKKMNEGAGGANSNSSVEPFHPLQRLMVGGVSIGSILEEEDGFEIVNNIPSDTKAAANGSAIANLTAEANAAEAAKTLLTFNAEMFLRVMSICHTVVVEKELDTSTINANNGKSVDDSSRGTSLGSQGTKLNFFNRSRNNTEDNDHSNNKLNTVEEDGEDELGSTRTSFTFSGVRPGSASGNSLNQMDNSQSGRSISSELSFKPGKAKDGSPFGYAYQAESPDEGALVSAASLEYGFQLRSRDTDGIKLTCSKPSLLAVPDVANGLRGGSVSAHELASATATPTMDVKANSASGSGLKRAISKWEQKIAPTYPIGSDETWTILAVNKFDSDRKRMSILVRSPAHLGGIPILMCKGADSSMLDPEICEGGGSIQSAEANMGISNSLSTLGEYQYDDGEENDIHNNFSGLSNGNNDSWSFNTLLNMQSHLGTFASEGLRTLVLGIRILTEDECQSWLSSYHVASTAIDDRDALLTAVAKQIETQIHIVGATAIEDQLQDGVPETIVNISKAGIKLWVLTGDKRETAIEIGYSTRVLNPKMHLTDVADGDPRRVKALVAMEFIRLVKMGKLHQYQRVMIDEPEVETCWGNFKSCFASFRRQRKAWSFSRRRFYATYLLTFCGILFKAKSRRILSKIDDEEEMEAVNVSKHKQVRELADSLIQEYLISENGAKEMEHRRRLSMDNSAMDFDGGPDKLPAVFNRASSARSTLQNRSGVLSESVVRDFSLASVTAKSLGSRAKDRVIDEETLSLQSFVPGAAGNIDVVFNKKKRTLLEKMFAVDRDVRKGNLVKHLTKEKKAEYYSNFDILPQKSMTDEPDSVNADIERALVIEGSALAHFLGKENEPLLEELLFSVASNCESVIACRVSPKQKALLVKLAKNFVKPTPVTLAIGDGANDVGMIQEAQVGVGISGLEGQQAVNSSDFAIAQFRYLETLLLVHGRWNFVRLSKVVLFSFYKNSMLACLLMIYSKSAYYSGIPLFDMWVLSAFNFVCGWPIFFLGMFDRDLEKEYVRENPHLYASGIHNEPMGMRVIIRWLALTVLQSNIIYYLCASCFADGGTQSSALKGIKLDEIGDGEGGGVKMFGTTVFVVMNWSLAMKVLFEHGSIINGKFPAFRNIFRKDIKEGFWSRCGYTWYGFFYLSIFFNFFFVYTYQLIGEEYGSTSFAPFVHLTFHMLHTRVITWVVLVLATAASTIADVSGKVFSNMFYPTQTQVHKEYQELVWKKERRKNERRLDCMRTHQEIIV</sequence>
<dbReference type="GO" id="GO:0016887">
    <property type="term" value="F:ATP hydrolysis activity"/>
    <property type="evidence" value="ECO:0007669"/>
    <property type="project" value="InterPro"/>
</dbReference>
<evidence type="ECO:0000256" key="9">
    <source>
        <dbReference type="ARBA" id="ARBA00023053"/>
    </source>
</evidence>
<feature type="compositionally biased region" description="Basic and acidic residues" evidence="16">
    <location>
        <begin position="829"/>
        <end position="838"/>
    </location>
</feature>
<evidence type="ECO:0000256" key="4">
    <source>
        <dbReference type="ARBA" id="ARBA00022741"/>
    </source>
</evidence>
<dbReference type="Pfam" id="PF16209">
    <property type="entry name" value="PhoLip_ATPase_N"/>
    <property type="match status" value="1"/>
</dbReference>
<keyword evidence="11" id="KW-0813">Transport</keyword>
<dbReference type="Gene3D" id="3.40.50.1000">
    <property type="entry name" value="HAD superfamily/HAD-like"/>
    <property type="match status" value="3"/>
</dbReference>
<evidence type="ECO:0000256" key="6">
    <source>
        <dbReference type="ARBA" id="ARBA00022842"/>
    </source>
</evidence>
<dbReference type="InterPro" id="IPR023214">
    <property type="entry name" value="HAD_sf"/>
</dbReference>
<dbReference type="InterPro" id="IPR023298">
    <property type="entry name" value="ATPase_P-typ_TM_dom_sf"/>
</dbReference>
<evidence type="ECO:0000256" key="5">
    <source>
        <dbReference type="ARBA" id="ARBA00022840"/>
    </source>
</evidence>
<gene>
    <name evidence="20" type="ORF">CDEB00056_LOCUS12830</name>
</gene>
<dbReference type="InterPro" id="IPR032630">
    <property type="entry name" value="P_typ_ATPase_c"/>
</dbReference>
<dbReference type="Gene3D" id="3.40.1110.10">
    <property type="entry name" value="Calcium-transporting ATPase, cytoplasmic domain N"/>
    <property type="match status" value="2"/>
</dbReference>
<keyword evidence="11" id="KW-0406">Ion transport</keyword>
<dbReference type="GO" id="GO:0140326">
    <property type="term" value="F:ATPase-coupled intramembrane lipid transporter activity"/>
    <property type="evidence" value="ECO:0007669"/>
    <property type="project" value="TreeGrafter"/>
</dbReference>
<dbReference type="GO" id="GO:0045332">
    <property type="term" value="P:phospholipid translocation"/>
    <property type="evidence" value="ECO:0007669"/>
    <property type="project" value="TreeGrafter"/>
</dbReference>
<keyword evidence="3" id="KW-0479">Metal-binding</keyword>
<dbReference type="InterPro" id="IPR023299">
    <property type="entry name" value="ATPase_P-typ_cyto_dom_N"/>
</dbReference>
<feature type="region of interest" description="Disordered" evidence="16">
    <location>
        <begin position="155"/>
        <end position="176"/>
    </location>
</feature>
<feature type="domain" description="P-type ATPase N-terminal" evidence="18">
    <location>
        <begin position="21"/>
        <end position="65"/>
    </location>
</feature>
<dbReference type="Gene3D" id="1.20.1110.10">
    <property type="entry name" value="Calcium-transporting ATPase, transmembrane domain"/>
    <property type="match status" value="1"/>
</dbReference>
<evidence type="ECO:0000256" key="12">
    <source>
        <dbReference type="ARBA" id="ARBA00035029"/>
    </source>
</evidence>
<proteinExistence type="predicted"/>
<feature type="transmembrane region" description="Helical" evidence="17">
    <location>
        <begin position="1819"/>
        <end position="1842"/>
    </location>
</feature>
<name>A0A7S3Q7N8_9STRA</name>
<feature type="transmembrane region" description="Helical" evidence="17">
    <location>
        <begin position="1862"/>
        <end position="1882"/>
    </location>
</feature>
<dbReference type="NCBIfam" id="TIGR01494">
    <property type="entry name" value="ATPase_P-type"/>
    <property type="match status" value="1"/>
</dbReference>
<dbReference type="InterPro" id="IPR008250">
    <property type="entry name" value="ATPase_P-typ_transduc_dom_A_sf"/>
</dbReference>
<evidence type="ECO:0000256" key="11">
    <source>
        <dbReference type="ARBA" id="ARBA00023201"/>
    </source>
</evidence>
<evidence type="ECO:0000256" key="14">
    <source>
        <dbReference type="ARBA" id="ARBA00067200"/>
    </source>
</evidence>
<dbReference type="GO" id="GO:0005886">
    <property type="term" value="C:plasma membrane"/>
    <property type="evidence" value="ECO:0007669"/>
    <property type="project" value="TreeGrafter"/>
</dbReference>
<feature type="coiled-coil region" evidence="15">
    <location>
        <begin position="109"/>
        <end position="136"/>
    </location>
</feature>
<evidence type="ECO:0000256" key="16">
    <source>
        <dbReference type="SAM" id="MobiDB-lite"/>
    </source>
</evidence>
<dbReference type="Gene3D" id="2.70.150.10">
    <property type="entry name" value="Calcium-transporting ATPase, cytoplasmic transduction domain A"/>
    <property type="match status" value="1"/>
</dbReference>
<evidence type="ECO:0000259" key="19">
    <source>
        <dbReference type="Pfam" id="PF16212"/>
    </source>
</evidence>
<feature type="compositionally biased region" description="Polar residues" evidence="16">
    <location>
        <begin position="869"/>
        <end position="890"/>
    </location>
</feature>
<dbReference type="GO" id="GO:0046872">
    <property type="term" value="F:metal ion binding"/>
    <property type="evidence" value="ECO:0007669"/>
    <property type="project" value="UniProtKB-KW"/>
</dbReference>
<evidence type="ECO:0000256" key="7">
    <source>
        <dbReference type="ARBA" id="ARBA00022967"/>
    </source>
</evidence>
<evidence type="ECO:0000256" key="3">
    <source>
        <dbReference type="ARBA" id="ARBA00022723"/>
    </source>
</evidence>
<dbReference type="PANTHER" id="PTHR24092:SF218">
    <property type="entry name" value="PHOSPHOLIPID-TRANSPORTING ATPASE"/>
    <property type="match status" value="1"/>
</dbReference>
<keyword evidence="8 17" id="KW-1133">Transmembrane helix</keyword>
<evidence type="ECO:0000256" key="8">
    <source>
        <dbReference type="ARBA" id="ARBA00022989"/>
    </source>
</evidence>
<feature type="transmembrane region" description="Helical" evidence="17">
    <location>
        <begin position="1667"/>
        <end position="1689"/>
    </location>
</feature>
<feature type="region of interest" description="Disordered" evidence="16">
    <location>
        <begin position="310"/>
        <end position="353"/>
    </location>
</feature>
<reference evidence="20" key="1">
    <citation type="submission" date="2021-01" db="EMBL/GenBank/DDBJ databases">
        <authorList>
            <person name="Corre E."/>
            <person name="Pelletier E."/>
            <person name="Niang G."/>
            <person name="Scheremetjew M."/>
            <person name="Finn R."/>
            <person name="Kale V."/>
            <person name="Holt S."/>
            <person name="Cochrane G."/>
            <person name="Meng A."/>
            <person name="Brown T."/>
            <person name="Cohen L."/>
        </authorList>
    </citation>
    <scope>NUCLEOTIDE SEQUENCE</scope>
    <source>
        <strain evidence="20">MM31A-1</strain>
    </source>
</reference>
<feature type="compositionally biased region" description="Polar residues" evidence="16">
    <location>
        <begin position="810"/>
        <end position="828"/>
    </location>
</feature>
<feature type="compositionally biased region" description="Basic residues" evidence="16">
    <location>
        <begin position="156"/>
        <end position="166"/>
    </location>
</feature>
<dbReference type="InterPro" id="IPR018303">
    <property type="entry name" value="ATPase_P-typ_P_site"/>
</dbReference>
<keyword evidence="9" id="KW-0915">Sodium</keyword>
<keyword evidence="6" id="KW-0460">Magnesium</keyword>
<keyword evidence="11" id="KW-0739">Sodium transport</keyword>
<dbReference type="SUPFAM" id="SSF81653">
    <property type="entry name" value="Calcium ATPase, transduction domain A"/>
    <property type="match status" value="1"/>
</dbReference>
<feature type="transmembrane region" description="Helical" evidence="17">
    <location>
        <begin position="49"/>
        <end position="67"/>
    </location>
</feature>
<dbReference type="SUPFAM" id="SSF56784">
    <property type="entry name" value="HAD-like"/>
    <property type="match status" value="1"/>
</dbReference>
<dbReference type="InterPro" id="IPR001757">
    <property type="entry name" value="P_typ_ATPase"/>
</dbReference>
<evidence type="ECO:0000256" key="2">
    <source>
        <dbReference type="ARBA" id="ARBA00022692"/>
    </source>
</evidence>
<comment type="subcellular location">
    <subcellularLocation>
        <location evidence="1">Membrane</location>
        <topology evidence="1">Multi-pass membrane protein</topology>
    </subcellularLocation>
</comment>
<dbReference type="EMBL" id="HBIO01016656">
    <property type="protein sequence ID" value="CAE0467977.1"/>
    <property type="molecule type" value="Transcribed_RNA"/>
</dbReference>
<feature type="transmembrane region" description="Helical" evidence="17">
    <location>
        <begin position="561"/>
        <end position="580"/>
    </location>
</feature>
<dbReference type="GO" id="GO:0005524">
    <property type="term" value="F:ATP binding"/>
    <property type="evidence" value="ECO:0007669"/>
    <property type="project" value="UniProtKB-KW"/>
</dbReference>
<protein>
    <recommendedName>
        <fullName evidence="14">P-type sodium-transporting ATPase4</fullName>
        <ecNumber evidence="12">7.2.2.3</ecNumber>
    </recommendedName>
</protein>
<evidence type="ECO:0000259" key="18">
    <source>
        <dbReference type="Pfam" id="PF16209"/>
    </source>
</evidence>
<dbReference type="SUPFAM" id="SSF81665">
    <property type="entry name" value="Calcium ATPase, transmembrane domain M"/>
    <property type="match status" value="1"/>
</dbReference>
<comment type="catalytic activity">
    <reaction evidence="13">
        <text>Na(+)(in) + ATP + H2O = Na(+)(out) + ADP + phosphate + H(+)</text>
        <dbReference type="Rhea" id="RHEA:14633"/>
        <dbReference type="ChEBI" id="CHEBI:15377"/>
        <dbReference type="ChEBI" id="CHEBI:15378"/>
        <dbReference type="ChEBI" id="CHEBI:29101"/>
        <dbReference type="ChEBI" id="CHEBI:30616"/>
        <dbReference type="ChEBI" id="CHEBI:43474"/>
        <dbReference type="ChEBI" id="CHEBI:456216"/>
        <dbReference type="EC" id="7.2.2.3"/>
    </reaction>
    <physiologicalReaction direction="left-to-right" evidence="13">
        <dbReference type="Rhea" id="RHEA:14634"/>
    </physiologicalReaction>
</comment>
<feature type="region of interest" description="Disordered" evidence="16">
    <location>
        <begin position="797"/>
        <end position="894"/>
    </location>
</feature>
<dbReference type="GO" id="GO:0008554">
    <property type="term" value="F:P-type sodium transporter activity"/>
    <property type="evidence" value="ECO:0007669"/>
    <property type="project" value="UniProtKB-EC"/>
</dbReference>
<evidence type="ECO:0000256" key="15">
    <source>
        <dbReference type="SAM" id="Coils"/>
    </source>
</evidence>
<keyword evidence="5" id="KW-0067">ATP-binding</keyword>
<evidence type="ECO:0000256" key="10">
    <source>
        <dbReference type="ARBA" id="ARBA00023136"/>
    </source>
</evidence>
<keyword evidence="15" id="KW-0175">Coiled coil</keyword>
<feature type="compositionally biased region" description="Basic residues" evidence="16">
    <location>
        <begin position="339"/>
        <end position="352"/>
    </location>
</feature>
<dbReference type="Pfam" id="PF16212">
    <property type="entry name" value="PhoLip_ATPase_C"/>
    <property type="match status" value="1"/>
</dbReference>
<dbReference type="FunFam" id="3.40.50.1000:FF:000001">
    <property type="entry name" value="Phospholipid-transporting ATPase IC"/>
    <property type="match status" value="1"/>
</dbReference>
<evidence type="ECO:0000313" key="20">
    <source>
        <dbReference type="EMBL" id="CAE0467977.1"/>
    </source>
</evidence>
<organism evidence="20">
    <name type="scientific">Chaetoceros debilis</name>
    <dbReference type="NCBI Taxonomy" id="122233"/>
    <lineage>
        <taxon>Eukaryota</taxon>
        <taxon>Sar</taxon>
        <taxon>Stramenopiles</taxon>
        <taxon>Ochrophyta</taxon>
        <taxon>Bacillariophyta</taxon>
        <taxon>Coscinodiscophyceae</taxon>
        <taxon>Chaetocerotophycidae</taxon>
        <taxon>Chaetocerotales</taxon>
        <taxon>Chaetocerotaceae</taxon>
        <taxon>Chaetoceros</taxon>
    </lineage>
</organism>
<dbReference type="EC" id="7.2.2.3" evidence="12"/>
<dbReference type="InterPro" id="IPR032631">
    <property type="entry name" value="P-type_ATPase_N"/>
</dbReference>
<keyword evidence="10 17" id="KW-0472">Membrane</keyword>
<dbReference type="InterPro" id="IPR036412">
    <property type="entry name" value="HAD-like_sf"/>
</dbReference>
<evidence type="ECO:0000256" key="13">
    <source>
        <dbReference type="ARBA" id="ARBA00049499"/>
    </source>
</evidence>
<dbReference type="PANTHER" id="PTHR24092">
    <property type="entry name" value="PROBABLE PHOSPHOLIPID-TRANSPORTING ATPASE"/>
    <property type="match status" value="1"/>
</dbReference>
<dbReference type="SUPFAM" id="SSF81660">
    <property type="entry name" value="Metal cation-transporting ATPase, ATP-binding domain N"/>
    <property type="match status" value="1"/>
</dbReference>
<evidence type="ECO:0000256" key="17">
    <source>
        <dbReference type="SAM" id="Phobius"/>
    </source>
</evidence>
<accession>A0A7S3Q7N8</accession>